<keyword evidence="5" id="KW-1185">Reference proteome</keyword>
<reference evidence="3" key="2">
    <citation type="submission" date="2019-06" db="EMBL/GenBank/DDBJ databases">
        <title>Genomics analysis of Aphanomyces spp. identifies a new class of oomycete effector associated with host adaptation.</title>
        <authorList>
            <person name="Gaulin E."/>
        </authorList>
    </citation>
    <scope>NUCLEOTIDE SEQUENCE</scope>
    <source>
        <strain evidence="3">CBS 578.67</strain>
    </source>
</reference>
<dbReference type="Pfam" id="PF24495">
    <property type="entry name" value="Ig_TMEM131_2"/>
    <property type="match status" value="1"/>
</dbReference>
<dbReference type="InterPro" id="IPR056311">
    <property type="entry name" value="TMEM131_Ig_2"/>
</dbReference>
<proteinExistence type="predicted"/>
<evidence type="ECO:0000313" key="5">
    <source>
        <dbReference type="Proteomes" id="UP000332933"/>
    </source>
</evidence>
<dbReference type="Gene3D" id="2.60.40.10">
    <property type="entry name" value="Immunoglobulins"/>
    <property type="match status" value="1"/>
</dbReference>
<feature type="compositionally biased region" description="Acidic residues" evidence="1">
    <location>
        <begin position="1402"/>
        <end position="1420"/>
    </location>
</feature>
<feature type="region of interest" description="Disordered" evidence="1">
    <location>
        <begin position="1365"/>
        <end position="1421"/>
    </location>
</feature>
<dbReference type="PANTHER" id="PTHR22050:SF0">
    <property type="entry name" value="TRANSMEMBRANE PROTEIN 131 HOMOLOG"/>
    <property type="match status" value="1"/>
</dbReference>
<sequence length="1602" mass="173113">MPPLDVSASVRAFDGEPTKPLPTSHNVNVWLGGVQYKSRMATTESGLRLADSRGRSDVPTIDESISPPWRVRPFREYGFGDSQVVRVAPSGLDFGRTETCIPTMLTVDITYLADDADRDSLIDDDNDDDEPFWIHGVRLDDKQFLLADAFAPVALQPGESIPLHVLFLPRTSTDVVRATLILETSLGDIPYPVRGHGIPNRYHIRPISANVPTGVRFEPTLDLYNPFDTLLRVKEVFATEGFLHMSIPSLSSSVSSWEIEPERTKPIMQLAFLSGLVGQFSAYVRIETDDDHLIVPVDIAVLPDGLHVDGPSHVDFGMLVHDDEDHHVSVDFLNTAKTTVVVHGVSLRTPDSHIAVVIQGSHAIASLARVRHAMVVSYRSADVGTFHGTLVVHTNATDVVLTYSATRVAGHGVAYDVADVQFAPCNATRRAMVLTNTFDVPLALERVEVADAALFAVRNFSHLAVAAPGASWPPILVDCHTAIAATTYLLVQTNVSKHTVPLVVGSTRLVVSGSHRLMADTESLTERRRTFRLDFGNISTSDHRHDVVNLTNFNPYTVELVGVQAHASSVDVSIDHVTPALAASDVVAEWGAASPVQPYQIPPGHTASLAVHVVPQPATTDTLAFTLRTPHEVLDFYVVYTPVPGAATPERKRLRTTAPMYPGRAELVPLVVESSFDQPVAITAIRVSDRRVQVLGLTNVLAPHAKTQVAQLLVSPAYALACASRDKFADCMLPHPIGRKQVALSTFGAAVTAADIDAHHDRVQRLAELHASGQTTIEVKVMVHTDMVVIPTVVVRVPLARPQLLEGHRIDFPLTQLGDVAETFVSVHNPSNVTIDVALALDKDDTDGFFPCPPTTTTTKGTSCRVEWLANGSHPFFVTSEKASLAPGESTALGPIYFAPKQTNEYVGRIYVRNTLTHIEPVVVRAHGGTGRVVVVDNVVLRSGAAAHTIAIRNHGELPLVLTDWQCVDASVACTCVDGAAGFCLNWHVDDEFDDMTTVDDDELTNERPRRRDGFPVTLAPGASLDLDVSFVSSCYYTNERQLVRLDTASGSRVVDIELHGTVDAIHACLDTRRMSWVYVMFRVAVWALFALVVSQIMLYTIHILKMDVGVTPVDTKYGYDPPHHAAVASVASGHGATDAAAAVPEALEQELQAIETQVFDSFTFAPVRSPAVMRLLDQRKAAAAAAKKAPTKKKKSTKAVKANKPFVVSLDEVAPTAGTSHNGTTGVGDEATSSLTPEPVLVAIVRSDAETLGQCAVAVKSPLIKDDDDDVTCHQELPTLATPEMVACQESVVHVDHVKSRDDATKNDEDDDDERDPERTETTASDDDHDEPVVAGVLALTPAFDVSVVVDKVDAQVAAVGAPGLDTASDASTSSHGSDDGKGNDDDDDDGAADDEHGQEGDESDESDDKQVDDDDDDDAMHPLFVSAAAAAHLGDDTILLDEIDQLMAEVHNEAQHTPMSCPPTAHLLQQDQHPVTVKAPPGFSAADADPSAVSRTYSHLERQSWDSNAFQAPLSLFGSSYFTGNHQHHRPTTQLAPVRHSGFIGSHRSFAATRSPFALDDDDARSLAGLGGHELPFEGSRDVFLDSESFERPDQRFSFW</sequence>
<feature type="compositionally biased region" description="Basic and acidic residues" evidence="1">
    <location>
        <begin position="1298"/>
        <end position="1308"/>
    </location>
</feature>
<feature type="region of interest" description="Disordered" evidence="1">
    <location>
        <begin position="1298"/>
        <end position="1333"/>
    </location>
</feature>
<evidence type="ECO:0000256" key="1">
    <source>
        <dbReference type="SAM" id="MobiDB-lite"/>
    </source>
</evidence>
<organism evidence="4 5">
    <name type="scientific">Aphanomyces stellatus</name>
    <dbReference type="NCBI Taxonomy" id="120398"/>
    <lineage>
        <taxon>Eukaryota</taxon>
        <taxon>Sar</taxon>
        <taxon>Stramenopiles</taxon>
        <taxon>Oomycota</taxon>
        <taxon>Saprolegniomycetes</taxon>
        <taxon>Saprolegniales</taxon>
        <taxon>Verrucalvaceae</taxon>
        <taxon>Aphanomyces</taxon>
    </lineage>
</organism>
<evidence type="ECO:0000313" key="3">
    <source>
        <dbReference type="EMBL" id="KAF0718335.1"/>
    </source>
</evidence>
<feature type="domain" description="TMEM131 second Ig-like" evidence="2">
    <location>
        <begin position="202"/>
        <end position="286"/>
    </location>
</feature>
<evidence type="ECO:0000259" key="2">
    <source>
        <dbReference type="Pfam" id="PF24495"/>
    </source>
</evidence>
<name>A0A485KBC6_9STRA</name>
<dbReference type="EMBL" id="CAADRA010000158">
    <property type="protein sequence ID" value="VFT78963.1"/>
    <property type="molecule type" value="Genomic_DNA"/>
</dbReference>
<dbReference type="InterPro" id="IPR013783">
    <property type="entry name" value="Ig-like_fold"/>
</dbReference>
<evidence type="ECO:0000313" key="4">
    <source>
        <dbReference type="EMBL" id="VFT78963.1"/>
    </source>
</evidence>
<accession>A0A485KBC6</accession>
<dbReference type="PANTHER" id="PTHR22050">
    <property type="entry name" value="RW1 PROTEIN HOMOLOG"/>
    <property type="match status" value="1"/>
</dbReference>
<protein>
    <submittedName>
        <fullName evidence="4">Aste57867_1754 protein</fullName>
    </submittedName>
</protein>
<dbReference type="EMBL" id="VJMH01000158">
    <property type="protein sequence ID" value="KAF0718335.1"/>
    <property type="molecule type" value="Genomic_DNA"/>
</dbReference>
<dbReference type="InterPro" id="IPR039877">
    <property type="entry name" value="TMEM131-like"/>
</dbReference>
<gene>
    <name evidence="4" type="primary">Aste57867_1754</name>
    <name evidence="3" type="ORF">As57867_001752</name>
    <name evidence="4" type="ORF">ASTE57867_1754</name>
</gene>
<reference evidence="4 5" key="1">
    <citation type="submission" date="2019-03" db="EMBL/GenBank/DDBJ databases">
        <authorList>
            <person name="Gaulin E."/>
            <person name="Dumas B."/>
        </authorList>
    </citation>
    <scope>NUCLEOTIDE SEQUENCE [LARGE SCALE GENOMIC DNA]</scope>
    <source>
        <strain evidence="4">CBS 568.67</strain>
    </source>
</reference>
<dbReference type="GO" id="GO:0016020">
    <property type="term" value="C:membrane"/>
    <property type="evidence" value="ECO:0007669"/>
    <property type="project" value="TreeGrafter"/>
</dbReference>
<dbReference type="OrthoDB" id="168404at2759"/>
<dbReference type="Proteomes" id="UP000332933">
    <property type="component" value="Unassembled WGS sequence"/>
</dbReference>